<dbReference type="SUPFAM" id="SSF51395">
    <property type="entry name" value="FMN-linked oxidoreductases"/>
    <property type="match status" value="1"/>
</dbReference>
<dbReference type="Gene3D" id="3.20.20.70">
    <property type="entry name" value="Aldolase class I"/>
    <property type="match status" value="1"/>
</dbReference>
<dbReference type="GO" id="GO:0050661">
    <property type="term" value="F:NADP binding"/>
    <property type="evidence" value="ECO:0007669"/>
    <property type="project" value="InterPro"/>
</dbReference>
<keyword evidence="2" id="KW-0285">Flavoprotein</keyword>
<dbReference type="InterPro" id="IPR013785">
    <property type="entry name" value="Aldolase_TIM"/>
</dbReference>
<reference evidence="9" key="1">
    <citation type="submission" date="2018-06" db="EMBL/GenBank/DDBJ databases">
        <authorList>
            <person name="Khan S.A."/>
        </authorList>
    </citation>
    <scope>NUCLEOTIDE SEQUENCE [LARGE SCALE GENOMIC DNA]</scope>
    <source>
        <strain evidence="9">DB-1506</strain>
    </source>
</reference>
<dbReference type="InterPro" id="IPR044152">
    <property type="entry name" value="YqjM-like"/>
</dbReference>
<keyword evidence="3" id="KW-0288">FMN</keyword>
<sequence>MTALLFTPTRLRDLTLANRIVVSPMAQYSADAEGRATPWHLMHLGTLAVSGAGLVIMEATAVEPRGRVSPRCLGLWTEAQAEALRPVLAFCREHGDAALGIQLAHAGRKGSVGRPWEGNETVPEGAGGWQPVSSCDLAYPGRPVPHALTIEEMAAIKADFVAATRRAAELGFDLVELHAAHGYLLNSFLSPLANRRTDAYGGDRAGRMRWPLEILAAMRQAWPAERPLGVRISATDWVEGGWTPEDSAVFAAEARAQGCDYVTASSGGVSPEQRIALGPGYQLPLARRIREATGIPTMAVGLLHDPQLAERALQAGDADLIALGRGMLWEPRWAWHAADALGAAAPFPPQYARSHPSMRFGDPGRPFLERNRLR</sequence>
<comment type="cofactor">
    <cofactor evidence="1">
        <name>FMN</name>
        <dbReference type="ChEBI" id="CHEBI:58210"/>
    </cofactor>
</comment>
<dbReference type="OrthoDB" id="9804454at2"/>
<comment type="caution">
    <text evidence="8">The sequence shown here is derived from an EMBL/GenBank/DDBJ whole genome shotgun (WGS) entry which is preliminary data.</text>
</comment>
<evidence type="ECO:0000256" key="4">
    <source>
        <dbReference type="ARBA" id="ARBA00022857"/>
    </source>
</evidence>
<evidence type="ECO:0000256" key="3">
    <source>
        <dbReference type="ARBA" id="ARBA00022643"/>
    </source>
</evidence>
<dbReference type="EMBL" id="QLIX01000028">
    <property type="protein sequence ID" value="RAI56014.1"/>
    <property type="molecule type" value="Genomic_DNA"/>
</dbReference>
<keyword evidence="9" id="KW-1185">Reference proteome</keyword>
<evidence type="ECO:0000313" key="8">
    <source>
        <dbReference type="EMBL" id="RAI56014.1"/>
    </source>
</evidence>
<dbReference type="CDD" id="cd02932">
    <property type="entry name" value="OYE_YqiM_FMN"/>
    <property type="match status" value="1"/>
</dbReference>
<keyword evidence="4" id="KW-0521">NADP</keyword>
<dbReference type="RefSeq" id="WP_111472237.1">
    <property type="nucleotide sequence ID" value="NZ_QLIX01000028.1"/>
</dbReference>
<dbReference type="GO" id="GO:0010181">
    <property type="term" value="F:FMN binding"/>
    <property type="evidence" value="ECO:0007669"/>
    <property type="project" value="InterPro"/>
</dbReference>
<dbReference type="InterPro" id="IPR001155">
    <property type="entry name" value="OxRdtase_FMN_N"/>
</dbReference>
<dbReference type="Proteomes" id="UP000249065">
    <property type="component" value="Unassembled WGS sequence"/>
</dbReference>
<dbReference type="GO" id="GO:0003959">
    <property type="term" value="F:NADPH dehydrogenase activity"/>
    <property type="evidence" value="ECO:0007669"/>
    <property type="project" value="InterPro"/>
</dbReference>
<evidence type="ECO:0000259" key="7">
    <source>
        <dbReference type="Pfam" id="PF00724"/>
    </source>
</evidence>
<keyword evidence="5" id="KW-0560">Oxidoreductase</keyword>
<evidence type="ECO:0000313" key="9">
    <source>
        <dbReference type="Proteomes" id="UP000249065"/>
    </source>
</evidence>
<dbReference type="PANTHER" id="PTHR43303:SF4">
    <property type="entry name" value="NADPH DEHYDROGENASE C23G7.10C-RELATED"/>
    <property type="match status" value="1"/>
</dbReference>
<dbReference type="PANTHER" id="PTHR43303">
    <property type="entry name" value="NADPH DEHYDROGENASE C23G7.10C-RELATED"/>
    <property type="match status" value="1"/>
</dbReference>
<dbReference type="Pfam" id="PF00724">
    <property type="entry name" value="Oxidored_FMN"/>
    <property type="match status" value="1"/>
</dbReference>
<protein>
    <submittedName>
        <fullName evidence="8">Oxidoreductase</fullName>
    </submittedName>
</protein>
<proteinExistence type="predicted"/>
<evidence type="ECO:0000256" key="2">
    <source>
        <dbReference type="ARBA" id="ARBA00022630"/>
    </source>
</evidence>
<organism evidence="8 9">
    <name type="scientific">Roseicella frigidaeris</name>
    <dbReference type="NCBI Taxonomy" id="2230885"/>
    <lineage>
        <taxon>Bacteria</taxon>
        <taxon>Pseudomonadati</taxon>
        <taxon>Pseudomonadota</taxon>
        <taxon>Alphaproteobacteria</taxon>
        <taxon>Acetobacterales</taxon>
        <taxon>Roseomonadaceae</taxon>
        <taxon>Roseicella</taxon>
    </lineage>
</organism>
<feature type="domain" description="NADH:flavin oxidoreductase/NADH oxidase N-terminal" evidence="7">
    <location>
        <begin position="5"/>
        <end position="338"/>
    </location>
</feature>
<evidence type="ECO:0000256" key="5">
    <source>
        <dbReference type="ARBA" id="ARBA00023002"/>
    </source>
</evidence>
<accession>A0A327M0X5</accession>
<evidence type="ECO:0000256" key="1">
    <source>
        <dbReference type="ARBA" id="ARBA00001917"/>
    </source>
</evidence>
<evidence type="ECO:0000256" key="6">
    <source>
        <dbReference type="SAM" id="MobiDB-lite"/>
    </source>
</evidence>
<dbReference type="AlphaFoldDB" id="A0A327M0X5"/>
<gene>
    <name evidence="8" type="ORF">DOO78_23025</name>
</gene>
<feature type="region of interest" description="Disordered" evidence="6">
    <location>
        <begin position="355"/>
        <end position="374"/>
    </location>
</feature>
<name>A0A327M0X5_9PROT</name>